<dbReference type="Proteomes" id="UP001336020">
    <property type="component" value="Unassembled WGS sequence"/>
</dbReference>
<comment type="caution">
    <text evidence="1">The sequence shown here is derived from an EMBL/GenBank/DDBJ whole genome shotgun (WGS) entry which is preliminary data.</text>
</comment>
<gene>
    <name evidence="1" type="ORF">Q7514_24650</name>
</gene>
<accession>A0ABU7LGM7</accession>
<organism evidence="1 2">
    <name type="scientific">Rhodococcus artemisiae</name>
    <dbReference type="NCBI Taxonomy" id="714159"/>
    <lineage>
        <taxon>Bacteria</taxon>
        <taxon>Bacillati</taxon>
        <taxon>Actinomycetota</taxon>
        <taxon>Actinomycetes</taxon>
        <taxon>Mycobacteriales</taxon>
        <taxon>Nocardiaceae</taxon>
        <taxon>Rhodococcus</taxon>
    </lineage>
</organism>
<dbReference type="EMBL" id="JAUTXY010000014">
    <property type="protein sequence ID" value="MEE2060714.1"/>
    <property type="molecule type" value="Genomic_DNA"/>
</dbReference>
<evidence type="ECO:0000313" key="2">
    <source>
        <dbReference type="Proteomes" id="UP001336020"/>
    </source>
</evidence>
<name>A0ABU7LGM7_9NOCA</name>
<sequence>MHHLIVCYGHPDNPESFDPEGQAAADIENFATGGATMFVTYGFIPSP</sequence>
<dbReference type="RefSeq" id="WP_330135898.1">
    <property type="nucleotide sequence ID" value="NZ_JAUTXY010000014.1"/>
</dbReference>
<protein>
    <recommendedName>
        <fullName evidence="3">Flavodoxin-like protein</fullName>
    </recommendedName>
</protein>
<evidence type="ECO:0008006" key="3">
    <source>
        <dbReference type="Google" id="ProtNLM"/>
    </source>
</evidence>
<keyword evidence="2" id="KW-1185">Reference proteome</keyword>
<reference evidence="1 2" key="1">
    <citation type="submission" date="2023-07" db="EMBL/GenBank/DDBJ databases">
        <authorList>
            <person name="Girao M."/>
            <person name="Carvalho M.F."/>
        </authorList>
    </citation>
    <scope>NUCLEOTIDE SEQUENCE [LARGE SCALE GENOMIC DNA]</scope>
    <source>
        <strain evidence="1 2">YIM65754</strain>
    </source>
</reference>
<evidence type="ECO:0000313" key="1">
    <source>
        <dbReference type="EMBL" id="MEE2060714.1"/>
    </source>
</evidence>
<proteinExistence type="predicted"/>